<gene>
    <name evidence="1" type="ORF">NQ318_003155</name>
</gene>
<name>A0AAV8YUL2_9CUCU</name>
<protein>
    <submittedName>
        <fullName evidence="1">Uncharacterized protein</fullName>
    </submittedName>
</protein>
<evidence type="ECO:0000313" key="2">
    <source>
        <dbReference type="Proteomes" id="UP001162162"/>
    </source>
</evidence>
<keyword evidence="2" id="KW-1185">Reference proteome</keyword>
<accession>A0AAV8YUL2</accession>
<comment type="caution">
    <text evidence="1">The sequence shown here is derived from an EMBL/GenBank/DDBJ whole genome shotgun (WGS) entry which is preliminary data.</text>
</comment>
<organism evidence="1 2">
    <name type="scientific">Aromia moschata</name>
    <dbReference type="NCBI Taxonomy" id="1265417"/>
    <lineage>
        <taxon>Eukaryota</taxon>
        <taxon>Metazoa</taxon>
        <taxon>Ecdysozoa</taxon>
        <taxon>Arthropoda</taxon>
        <taxon>Hexapoda</taxon>
        <taxon>Insecta</taxon>
        <taxon>Pterygota</taxon>
        <taxon>Neoptera</taxon>
        <taxon>Endopterygota</taxon>
        <taxon>Coleoptera</taxon>
        <taxon>Polyphaga</taxon>
        <taxon>Cucujiformia</taxon>
        <taxon>Chrysomeloidea</taxon>
        <taxon>Cerambycidae</taxon>
        <taxon>Cerambycinae</taxon>
        <taxon>Callichromatini</taxon>
        <taxon>Aromia</taxon>
    </lineage>
</organism>
<dbReference type="EMBL" id="JAPWTK010000046">
    <property type="protein sequence ID" value="KAJ8954620.1"/>
    <property type="molecule type" value="Genomic_DNA"/>
</dbReference>
<dbReference type="AlphaFoldDB" id="A0AAV8YUL2"/>
<sequence>MDTLELWFSSNEIKKWLSDYAKKLKSNKNRQQENRIKKTFFTKKVEISDCFVGFFISAVNIRIKNKKYYIYWGKRSFLNDEYMMVGINT</sequence>
<evidence type="ECO:0000313" key="1">
    <source>
        <dbReference type="EMBL" id="KAJ8954620.1"/>
    </source>
</evidence>
<proteinExistence type="predicted"/>
<dbReference type="Proteomes" id="UP001162162">
    <property type="component" value="Unassembled WGS sequence"/>
</dbReference>
<reference evidence="1" key="1">
    <citation type="journal article" date="2023" name="Insect Mol. Biol.">
        <title>Genome sequencing provides insights into the evolution of gene families encoding plant cell wall-degrading enzymes in longhorned beetles.</title>
        <authorList>
            <person name="Shin N.R."/>
            <person name="Okamura Y."/>
            <person name="Kirsch R."/>
            <person name="Pauchet Y."/>
        </authorList>
    </citation>
    <scope>NUCLEOTIDE SEQUENCE</scope>
    <source>
        <strain evidence="1">AMC_N1</strain>
    </source>
</reference>